<evidence type="ECO:0000256" key="16">
    <source>
        <dbReference type="ARBA" id="ARBA00030350"/>
    </source>
</evidence>
<feature type="compositionally biased region" description="Low complexity" evidence="17">
    <location>
        <begin position="560"/>
        <end position="575"/>
    </location>
</feature>
<evidence type="ECO:0000256" key="5">
    <source>
        <dbReference type="ARBA" id="ARBA00022676"/>
    </source>
</evidence>
<evidence type="ECO:0000256" key="6">
    <source>
        <dbReference type="ARBA" id="ARBA00022679"/>
    </source>
</evidence>
<evidence type="ECO:0000313" key="19">
    <source>
        <dbReference type="EMBL" id="QCE13391.1"/>
    </source>
</evidence>
<evidence type="ECO:0000256" key="7">
    <source>
        <dbReference type="ARBA" id="ARBA00022692"/>
    </source>
</evidence>
<dbReference type="GO" id="GO:0046922">
    <property type="term" value="F:peptide-O-fucosyltransferase activity"/>
    <property type="evidence" value="ECO:0007669"/>
    <property type="project" value="InterPro"/>
</dbReference>
<dbReference type="Proteomes" id="UP000501690">
    <property type="component" value="Linkage Group LG11"/>
</dbReference>
<keyword evidence="11" id="KW-0325">Glycoprotein</keyword>
<evidence type="ECO:0000256" key="14">
    <source>
        <dbReference type="ARBA" id="ARBA00025803"/>
    </source>
</evidence>
<evidence type="ECO:0000256" key="4">
    <source>
        <dbReference type="ARBA" id="ARBA00007737"/>
    </source>
</evidence>
<feature type="compositionally biased region" description="Basic and acidic residues" evidence="17">
    <location>
        <begin position="504"/>
        <end position="514"/>
    </location>
</feature>
<feature type="domain" description="Nuclease associated modular" evidence="18">
    <location>
        <begin position="103"/>
        <end position="128"/>
    </location>
</feature>
<evidence type="ECO:0000313" key="20">
    <source>
        <dbReference type="Proteomes" id="UP000501690"/>
    </source>
</evidence>
<proteinExistence type="inferred from homology"/>
<sequence length="1076" mass="122387">MPLFEITNAQLSFRYSLTLKAPMPYHAPRGSWICLDNLRNRKEAKLNVIKAVATFEPNTVAAKPHSNHLDVVPLTPPSFDLQFSDQDTQQPQPDDREQLRRMRISKANKGNTPWNKGRKHSPETLRKIKERTRLAMQNPKIKMKLSNLGHSQTTETRMKIGAGVRRRWEERREKKKAVESCCFEWKNLIAEASRKGFVGQEELQWNSYETLDEQLKQQWLMSVDQRKQMIKTSGGKRAPKSPEQRRKIAEAISAKWADPEYRQRVYSALSKYHGTEVGAERKTRRRPKDDTQPIKKKPTKKRDTVTNAHVKNDSKSHKTILLKKSKSPAYKDPLVNSKLEMIKNIRAQRAASETTQIQAIERARLLIAEAEKAAKALEVAATKSPFAQSSLIETRKLIAEAIQSLESIDTQAITDSNVPSVGLSEVNQEKESASEVLNQSKMAPVNGHTTLSSMDYKFSEHFRKFSLEKPVNGEPERLLTNGCPSFPFSLNSQISESSPSNQQREAEQDQRSEYETEPSPIVMGIQSLENETVSRSPIVVSKRWWNKQWAEMGLGVTLTQQSSSSSADQSPASSDGEGFIFRRRRRGHPSEGEECAYKRYLFAILPLFAILLYYVIPDSHSLFSLSSVNVNLRHHQPEESQLRALYLLRQQQLGLLHALNSTSQTHTLKSLLSSQISLNSQIQQLLLSPYTPATSLHFGNAACGTVDQKLPERRTIEWKPKANKFLVAVCVSGQMSNHLMCLQKHMFFAALLNRVLVIPSSKVDYEYERVLDVEHMNKCIGGKVKAVISFQEFSSMRKNGKHEGKFLCYFSLPRPCCLDEEHLRKLKSLGLLSTNRPAAVWDEDARKPRKRSVEEVVSRFSRVEKEDVLAIGDVLDADVEEEWVMQAGGPLAHRCKTLIQPNRLIFLTAQRFIQTFLGRNFLALHFRRHDFLNFCNGKKPSCFYPIPQAANCILRVIERANAPLIYLSTDAAESEIRLLQSLLVREGRHVPLVKRPPRNSAEKWDALLYRHHIEGDPQVEAMLDKTICAMSSVFIGASGSTFTQDIRRLRKDWGSASLCDEYLCHGEEPNVVAEME</sequence>
<evidence type="ECO:0000256" key="12">
    <source>
        <dbReference type="ARBA" id="ARBA00023253"/>
    </source>
</evidence>
<evidence type="ECO:0000256" key="2">
    <source>
        <dbReference type="ARBA" id="ARBA00004240"/>
    </source>
</evidence>
<keyword evidence="8" id="KW-0256">Endoplasmic reticulum</keyword>
<keyword evidence="12" id="KW-0294">Fucose metabolism</keyword>
<dbReference type="InterPro" id="IPR045130">
    <property type="entry name" value="OFUT2-like"/>
</dbReference>
<evidence type="ECO:0000256" key="3">
    <source>
        <dbReference type="ARBA" id="ARBA00004922"/>
    </source>
</evidence>
<accession>A0A4D6NKD4</accession>
<keyword evidence="7" id="KW-0812">Transmembrane</keyword>
<keyword evidence="13" id="KW-0119">Carbohydrate metabolism</keyword>
<evidence type="ECO:0000256" key="9">
    <source>
        <dbReference type="ARBA" id="ARBA00022989"/>
    </source>
</evidence>
<evidence type="ECO:0000256" key="1">
    <source>
        <dbReference type="ARBA" id="ARBA00004167"/>
    </source>
</evidence>
<dbReference type="GO" id="GO:0016020">
    <property type="term" value="C:membrane"/>
    <property type="evidence" value="ECO:0007669"/>
    <property type="project" value="UniProtKB-SubCell"/>
</dbReference>
<feature type="region of interest" description="Disordered" evidence="17">
    <location>
        <begin position="489"/>
        <end position="527"/>
    </location>
</feature>
<keyword evidence="9" id="KW-1133">Transmembrane helix</keyword>
<organism evidence="19 20">
    <name type="scientific">Vigna unguiculata</name>
    <name type="common">Cowpea</name>
    <dbReference type="NCBI Taxonomy" id="3917"/>
    <lineage>
        <taxon>Eukaryota</taxon>
        <taxon>Viridiplantae</taxon>
        <taxon>Streptophyta</taxon>
        <taxon>Embryophyta</taxon>
        <taxon>Tracheophyta</taxon>
        <taxon>Spermatophyta</taxon>
        <taxon>Magnoliopsida</taxon>
        <taxon>eudicotyledons</taxon>
        <taxon>Gunneridae</taxon>
        <taxon>Pentapetalae</taxon>
        <taxon>rosids</taxon>
        <taxon>fabids</taxon>
        <taxon>Fabales</taxon>
        <taxon>Fabaceae</taxon>
        <taxon>Papilionoideae</taxon>
        <taxon>50 kb inversion clade</taxon>
        <taxon>NPAAA clade</taxon>
        <taxon>indigoferoid/millettioid clade</taxon>
        <taxon>Phaseoleae</taxon>
        <taxon>Vigna</taxon>
    </lineage>
</organism>
<dbReference type="CDD" id="cd11296">
    <property type="entry name" value="O-FucT_like"/>
    <property type="match status" value="1"/>
</dbReference>
<dbReference type="InterPro" id="IPR019378">
    <property type="entry name" value="GDP-Fuc_O-FucTrfase"/>
</dbReference>
<evidence type="ECO:0000256" key="8">
    <source>
        <dbReference type="ARBA" id="ARBA00022824"/>
    </source>
</evidence>
<feature type="compositionally biased region" description="Polar residues" evidence="17">
    <location>
        <begin position="489"/>
        <end position="503"/>
    </location>
</feature>
<dbReference type="FunFam" id="3.40.50.11350:FF:000005">
    <property type="entry name" value="O-fucosyltransferase family protein"/>
    <property type="match status" value="1"/>
</dbReference>
<feature type="region of interest" description="Disordered" evidence="17">
    <location>
        <begin position="77"/>
        <end position="98"/>
    </location>
</feature>
<keyword evidence="6 19" id="KW-0808">Transferase</keyword>
<feature type="region of interest" description="Disordered" evidence="17">
    <location>
        <begin position="560"/>
        <end position="585"/>
    </location>
</feature>
<evidence type="ECO:0000256" key="11">
    <source>
        <dbReference type="ARBA" id="ARBA00023180"/>
    </source>
</evidence>
<keyword evidence="20" id="KW-1185">Reference proteome</keyword>
<dbReference type="PANTHER" id="PTHR13398">
    <property type="entry name" value="GDP-FUCOSE PROTEIN O-FUCOSYLTRANSFERASE 2"/>
    <property type="match status" value="1"/>
</dbReference>
<dbReference type="Pfam" id="PF10250">
    <property type="entry name" value="O-FucT"/>
    <property type="match status" value="1"/>
</dbReference>
<keyword evidence="10" id="KW-0472">Membrane</keyword>
<comment type="similarity">
    <text evidence="14">Belongs to the glycosyltransferase 68 family.</text>
</comment>
<comment type="pathway">
    <text evidence="3">Protein modification; protein glycosylation.</text>
</comment>
<gene>
    <name evidence="19" type="ORF">DEO72_LG11g384</name>
</gene>
<dbReference type="PANTHER" id="PTHR13398:SF0">
    <property type="entry name" value="GDP-FUCOSE PROTEIN O-FUCOSYLTRANSFERASE 2"/>
    <property type="match status" value="1"/>
</dbReference>
<evidence type="ECO:0000256" key="13">
    <source>
        <dbReference type="ARBA" id="ARBA00023277"/>
    </source>
</evidence>
<dbReference type="InterPro" id="IPR003611">
    <property type="entry name" value="NUMOD3"/>
</dbReference>
<dbReference type="GO" id="GO:0006004">
    <property type="term" value="P:fucose metabolic process"/>
    <property type="evidence" value="ECO:0007669"/>
    <property type="project" value="UniProtKB-KW"/>
</dbReference>
<dbReference type="Gene3D" id="3.40.50.11350">
    <property type="match status" value="1"/>
</dbReference>
<evidence type="ECO:0000259" key="18">
    <source>
        <dbReference type="Pfam" id="PF07460"/>
    </source>
</evidence>
<protein>
    <recommendedName>
        <fullName evidence="15">GDP-fucose protein O-fucosyltransferase 2</fullName>
    </recommendedName>
    <alternativeName>
        <fullName evidence="16">O-fucosyltransferase family protein</fullName>
    </alternativeName>
</protein>
<dbReference type="AlphaFoldDB" id="A0A4D6NKD4"/>
<name>A0A4D6NKD4_VIGUN</name>
<dbReference type="EMBL" id="CP039355">
    <property type="protein sequence ID" value="QCE13391.1"/>
    <property type="molecule type" value="Genomic_DNA"/>
</dbReference>
<reference evidence="19 20" key="1">
    <citation type="submission" date="2019-04" db="EMBL/GenBank/DDBJ databases">
        <title>An improved genome assembly and genetic linkage map for asparagus bean, Vigna unguiculata ssp. sesquipedialis.</title>
        <authorList>
            <person name="Xia Q."/>
            <person name="Zhang R."/>
            <person name="Dong Y."/>
        </authorList>
    </citation>
    <scope>NUCLEOTIDE SEQUENCE [LARGE SCALE GENOMIC DNA]</scope>
    <source>
        <tissue evidence="19">Leaf</tissue>
    </source>
</reference>
<dbReference type="GO" id="GO:0003677">
    <property type="term" value="F:DNA binding"/>
    <property type="evidence" value="ECO:0007669"/>
    <property type="project" value="InterPro"/>
</dbReference>
<dbReference type="Pfam" id="PF07460">
    <property type="entry name" value="NUMOD3"/>
    <property type="match status" value="1"/>
</dbReference>
<feature type="region of interest" description="Disordered" evidence="17">
    <location>
        <begin position="274"/>
        <end position="317"/>
    </location>
</feature>
<keyword evidence="5 19" id="KW-0328">Glycosyltransferase</keyword>
<evidence type="ECO:0000256" key="10">
    <source>
        <dbReference type="ARBA" id="ARBA00023136"/>
    </source>
</evidence>
<evidence type="ECO:0000256" key="17">
    <source>
        <dbReference type="SAM" id="MobiDB-lite"/>
    </source>
</evidence>
<comment type="similarity">
    <text evidence="4">Belongs to the glycosyltransferase GT106 family.</text>
</comment>
<comment type="subcellular location">
    <subcellularLocation>
        <location evidence="2">Endoplasmic reticulum</location>
    </subcellularLocation>
    <subcellularLocation>
        <location evidence="1">Membrane</location>
        <topology evidence="1">Single-pass membrane protein</topology>
    </subcellularLocation>
</comment>
<evidence type="ECO:0000256" key="15">
    <source>
        <dbReference type="ARBA" id="ARBA00026232"/>
    </source>
</evidence>